<accession>A0A5B7JCM7</accession>
<evidence type="ECO:0000313" key="1">
    <source>
        <dbReference type="EMBL" id="MPC92103.1"/>
    </source>
</evidence>
<gene>
    <name evidence="1" type="ORF">E2C01_087175</name>
</gene>
<reference evidence="1 2" key="1">
    <citation type="submission" date="2019-05" db="EMBL/GenBank/DDBJ databases">
        <title>Another draft genome of Portunus trituberculatus and its Hox gene families provides insights of decapod evolution.</title>
        <authorList>
            <person name="Jeong J.-H."/>
            <person name="Song I."/>
            <person name="Kim S."/>
            <person name="Choi T."/>
            <person name="Kim D."/>
            <person name="Ryu S."/>
            <person name="Kim W."/>
        </authorList>
    </citation>
    <scope>NUCLEOTIDE SEQUENCE [LARGE SCALE GENOMIC DNA]</scope>
    <source>
        <tissue evidence="1">Muscle</tissue>
    </source>
</reference>
<dbReference type="Proteomes" id="UP000324222">
    <property type="component" value="Unassembled WGS sequence"/>
</dbReference>
<name>A0A5B7JCM7_PORTR</name>
<dbReference type="EMBL" id="VSRR010090121">
    <property type="protein sequence ID" value="MPC92103.1"/>
    <property type="molecule type" value="Genomic_DNA"/>
</dbReference>
<protein>
    <submittedName>
        <fullName evidence="1">Uncharacterized protein</fullName>
    </submittedName>
</protein>
<sequence length="14" mass="1327">MVSGGASRGRHVGG</sequence>
<evidence type="ECO:0000313" key="2">
    <source>
        <dbReference type="Proteomes" id="UP000324222"/>
    </source>
</evidence>
<proteinExistence type="predicted"/>
<comment type="caution">
    <text evidence="1">The sequence shown here is derived from an EMBL/GenBank/DDBJ whole genome shotgun (WGS) entry which is preliminary data.</text>
</comment>
<keyword evidence="2" id="KW-1185">Reference proteome</keyword>
<organism evidence="1 2">
    <name type="scientific">Portunus trituberculatus</name>
    <name type="common">Swimming crab</name>
    <name type="synonym">Neptunus trituberculatus</name>
    <dbReference type="NCBI Taxonomy" id="210409"/>
    <lineage>
        <taxon>Eukaryota</taxon>
        <taxon>Metazoa</taxon>
        <taxon>Ecdysozoa</taxon>
        <taxon>Arthropoda</taxon>
        <taxon>Crustacea</taxon>
        <taxon>Multicrustacea</taxon>
        <taxon>Malacostraca</taxon>
        <taxon>Eumalacostraca</taxon>
        <taxon>Eucarida</taxon>
        <taxon>Decapoda</taxon>
        <taxon>Pleocyemata</taxon>
        <taxon>Brachyura</taxon>
        <taxon>Eubrachyura</taxon>
        <taxon>Portunoidea</taxon>
        <taxon>Portunidae</taxon>
        <taxon>Portuninae</taxon>
        <taxon>Portunus</taxon>
    </lineage>
</organism>